<accession>A0A6A7AL38</accession>
<dbReference type="EMBL" id="MU006216">
    <property type="protein sequence ID" value="KAF2833873.1"/>
    <property type="molecule type" value="Genomic_DNA"/>
</dbReference>
<dbReference type="InterPro" id="IPR011333">
    <property type="entry name" value="SKP1/BTB/POZ_sf"/>
</dbReference>
<feature type="region of interest" description="Disordered" evidence="1">
    <location>
        <begin position="212"/>
        <end position="250"/>
    </location>
</feature>
<evidence type="ECO:0000256" key="1">
    <source>
        <dbReference type="SAM" id="MobiDB-lite"/>
    </source>
</evidence>
<feature type="compositionally biased region" description="Basic and acidic residues" evidence="1">
    <location>
        <begin position="212"/>
        <end position="223"/>
    </location>
</feature>
<dbReference type="SUPFAM" id="SSF54695">
    <property type="entry name" value="POZ domain"/>
    <property type="match status" value="1"/>
</dbReference>
<dbReference type="OrthoDB" id="194443at2759"/>
<gene>
    <name evidence="3" type="ORF">CC86DRAFT_415864</name>
</gene>
<keyword evidence="4" id="KW-1185">Reference proteome</keyword>
<reference evidence="3" key="1">
    <citation type="journal article" date="2020" name="Stud. Mycol.">
        <title>101 Dothideomycetes genomes: a test case for predicting lifestyles and emergence of pathogens.</title>
        <authorList>
            <person name="Haridas S."/>
            <person name="Albert R."/>
            <person name="Binder M."/>
            <person name="Bloem J."/>
            <person name="Labutti K."/>
            <person name="Salamov A."/>
            <person name="Andreopoulos B."/>
            <person name="Baker S."/>
            <person name="Barry K."/>
            <person name="Bills G."/>
            <person name="Bluhm B."/>
            <person name="Cannon C."/>
            <person name="Castanera R."/>
            <person name="Culley D."/>
            <person name="Daum C."/>
            <person name="Ezra D."/>
            <person name="Gonzalez J."/>
            <person name="Henrissat B."/>
            <person name="Kuo A."/>
            <person name="Liang C."/>
            <person name="Lipzen A."/>
            <person name="Lutzoni F."/>
            <person name="Magnuson J."/>
            <person name="Mondo S."/>
            <person name="Nolan M."/>
            <person name="Ohm R."/>
            <person name="Pangilinan J."/>
            <person name="Park H.-J."/>
            <person name="Ramirez L."/>
            <person name="Alfaro M."/>
            <person name="Sun H."/>
            <person name="Tritt A."/>
            <person name="Yoshinaga Y."/>
            <person name="Zwiers L.-H."/>
            <person name="Turgeon B."/>
            <person name="Goodwin S."/>
            <person name="Spatafora J."/>
            <person name="Crous P."/>
            <person name="Grigoriev I."/>
        </authorList>
    </citation>
    <scope>NUCLEOTIDE SEQUENCE</scope>
    <source>
        <strain evidence="3">CBS 113818</strain>
    </source>
</reference>
<dbReference type="AlphaFoldDB" id="A0A6A7AL38"/>
<evidence type="ECO:0000313" key="3">
    <source>
        <dbReference type="EMBL" id="KAF2833873.1"/>
    </source>
</evidence>
<dbReference type="Gene3D" id="3.30.710.10">
    <property type="entry name" value="Potassium Channel Kv1.1, Chain A"/>
    <property type="match status" value="1"/>
</dbReference>
<sequence>SARDAAFANILVGPKQVKFIVHENLLVQYSEFFRAALTGKFKEAEEKTVKLEEDDTTTFELFVHWLYYQRFPNKAHGDHNELIKLYHDDLDCGTNSCIQLHVFGDKYGVKRLKEDSLDELINITLSGNNHCLTDADDVKLAFEHLPERSPMCRLIIDSHCLYGDPRRYQAFAAYTCIPFLHGVWLRHSDLLMKSEEEDQVQSPDITRCDYHEHENDEEKEACKKKQKRARASVRAQVKVSDFESESETER</sequence>
<feature type="domain" description="BTB" evidence="2">
    <location>
        <begin position="8"/>
        <end position="75"/>
    </location>
</feature>
<dbReference type="PROSITE" id="PS50097">
    <property type="entry name" value="BTB"/>
    <property type="match status" value="1"/>
</dbReference>
<evidence type="ECO:0000313" key="4">
    <source>
        <dbReference type="Proteomes" id="UP000799424"/>
    </source>
</evidence>
<proteinExistence type="predicted"/>
<feature type="non-terminal residue" evidence="3">
    <location>
        <position position="1"/>
    </location>
</feature>
<evidence type="ECO:0000259" key="2">
    <source>
        <dbReference type="PROSITE" id="PS50097"/>
    </source>
</evidence>
<protein>
    <recommendedName>
        <fullName evidence="2">BTB domain-containing protein</fullName>
    </recommendedName>
</protein>
<name>A0A6A7AL38_9PLEO</name>
<dbReference type="Proteomes" id="UP000799424">
    <property type="component" value="Unassembled WGS sequence"/>
</dbReference>
<dbReference type="PANTHER" id="PTHR47843:SF2">
    <property type="entry name" value="BTB DOMAIN-CONTAINING PROTEIN"/>
    <property type="match status" value="1"/>
</dbReference>
<dbReference type="InterPro" id="IPR000210">
    <property type="entry name" value="BTB/POZ_dom"/>
</dbReference>
<dbReference type="Pfam" id="PF00651">
    <property type="entry name" value="BTB"/>
    <property type="match status" value="1"/>
</dbReference>
<dbReference type="PANTHER" id="PTHR47843">
    <property type="entry name" value="BTB DOMAIN-CONTAINING PROTEIN-RELATED"/>
    <property type="match status" value="1"/>
</dbReference>
<organism evidence="3 4">
    <name type="scientific">Ophiobolus disseminans</name>
    <dbReference type="NCBI Taxonomy" id="1469910"/>
    <lineage>
        <taxon>Eukaryota</taxon>
        <taxon>Fungi</taxon>
        <taxon>Dikarya</taxon>
        <taxon>Ascomycota</taxon>
        <taxon>Pezizomycotina</taxon>
        <taxon>Dothideomycetes</taxon>
        <taxon>Pleosporomycetidae</taxon>
        <taxon>Pleosporales</taxon>
        <taxon>Pleosporineae</taxon>
        <taxon>Phaeosphaeriaceae</taxon>
        <taxon>Ophiobolus</taxon>
    </lineage>
</organism>